<dbReference type="InterPro" id="IPR027463">
    <property type="entry name" value="AcrB_DN_DC_subdom"/>
</dbReference>
<gene>
    <name evidence="4" type="ORF">KMW28_21165</name>
</gene>
<dbReference type="Proteomes" id="UP000678679">
    <property type="component" value="Chromosome 2"/>
</dbReference>
<evidence type="ECO:0000313" key="4">
    <source>
        <dbReference type="EMBL" id="QWG04936.1"/>
    </source>
</evidence>
<dbReference type="SUPFAM" id="SSF82866">
    <property type="entry name" value="Multidrug efflux transporter AcrB transmembrane domain"/>
    <property type="match status" value="2"/>
</dbReference>
<feature type="transmembrane region" description="Helical" evidence="3">
    <location>
        <begin position="526"/>
        <end position="545"/>
    </location>
</feature>
<feature type="transmembrane region" description="Helical" evidence="3">
    <location>
        <begin position="1020"/>
        <end position="1036"/>
    </location>
</feature>
<dbReference type="Pfam" id="PF00873">
    <property type="entry name" value="ACR_tran"/>
    <property type="match status" value="1"/>
</dbReference>
<dbReference type="Gene3D" id="3.30.70.1320">
    <property type="entry name" value="Multidrug efflux transporter AcrB pore domain like"/>
    <property type="match status" value="1"/>
</dbReference>
<feature type="transmembrane region" description="Helical" evidence="3">
    <location>
        <begin position="336"/>
        <end position="355"/>
    </location>
</feature>
<dbReference type="GO" id="GO:0042910">
    <property type="term" value="F:xenobiotic transmembrane transporter activity"/>
    <property type="evidence" value="ECO:0007669"/>
    <property type="project" value="TreeGrafter"/>
</dbReference>
<dbReference type="Pfam" id="PF02321">
    <property type="entry name" value="OEP"/>
    <property type="match status" value="1"/>
</dbReference>
<keyword evidence="3" id="KW-1133">Transmembrane helix</keyword>
<evidence type="ECO:0000256" key="3">
    <source>
        <dbReference type="SAM" id="Phobius"/>
    </source>
</evidence>
<keyword evidence="3" id="KW-0472">Membrane</keyword>
<feature type="transmembrane region" description="Helical" evidence="3">
    <location>
        <begin position="882"/>
        <end position="902"/>
    </location>
</feature>
<feature type="coiled-coil region" evidence="2">
    <location>
        <begin position="1362"/>
        <end position="1404"/>
    </location>
</feature>
<feature type="transmembrane region" description="Helical" evidence="3">
    <location>
        <begin position="12"/>
        <end position="29"/>
    </location>
</feature>
<dbReference type="EMBL" id="CP076133">
    <property type="protein sequence ID" value="QWG04936.1"/>
    <property type="molecule type" value="Genomic_DNA"/>
</dbReference>
<dbReference type="InterPro" id="IPR001036">
    <property type="entry name" value="Acrflvin-R"/>
</dbReference>
<feature type="transmembrane region" description="Helical" evidence="3">
    <location>
        <begin position="860"/>
        <end position="876"/>
    </location>
</feature>
<dbReference type="PRINTS" id="PR00702">
    <property type="entry name" value="ACRIFLAVINRP"/>
</dbReference>
<accession>A0AAX1NBP5</accession>
<keyword evidence="5" id="KW-1185">Reference proteome</keyword>
<dbReference type="PANTHER" id="PTHR32063:SF18">
    <property type="entry name" value="CATION EFFLUX SYSTEM PROTEIN"/>
    <property type="match status" value="1"/>
</dbReference>
<dbReference type="SUPFAM" id="SSF56954">
    <property type="entry name" value="Outer membrane efflux proteins (OEP)"/>
    <property type="match status" value="1"/>
</dbReference>
<feature type="transmembrane region" description="Helical" evidence="3">
    <location>
        <begin position="432"/>
        <end position="454"/>
    </location>
</feature>
<dbReference type="InterPro" id="IPR003423">
    <property type="entry name" value="OMP_efflux"/>
</dbReference>
<proteinExistence type="inferred from homology"/>
<reference evidence="4 5" key="1">
    <citation type="submission" date="2021-05" db="EMBL/GenBank/DDBJ databases">
        <title>Comparative genomic studies on the polysaccharide-degrading batcterial strains of the Flammeovirga genus.</title>
        <authorList>
            <person name="Zewei F."/>
            <person name="Zheng Z."/>
            <person name="Yu L."/>
            <person name="Ruyue G."/>
            <person name="Yanhong M."/>
            <person name="Yuanyuan C."/>
            <person name="Jingyan G."/>
            <person name="Wenjun H."/>
        </authorList>
    </citation>
    <scope>NUCLEOTIDE SEQUENCE [LARGE SCALE GENOMIC DNA]</scope>
    <source>
        <strain evidence="4 5">NBRC:100898</strain>
    </source>
</reference>
<dbReference type="Gene3D" id="3.30.70.1440">
    <property type="entry name" value="Multidrug efflux transporter AcrB pore domain"/>
    <property type="match status" value="1"/>
</dbReference>
<dbReference type="Gene3D" id="1.20.1600.10">
    <property type="entry name" value="Outer membrane efflux proteins (OEP)"/>
    <property type="match status" value="1"/>
</dbReference>
<evidence type="ECO:0000256" key="2">
    <source>
        <dbReference type="SAM" id="Coils"/>
    </source>
</evidence>
<keyword evidence="3" id="KW-0812">Transmembrane</keyword>
<name>A0AAX1NBP5_9BACT</name>
<feature type="transmembrane region" description="Helical" evidence="3">
    <location>
        <begin position="981"/>
        <end position="1008"/>
    </location>
</feature>
<dbReference type="GO" id="GO:0005886">
    <property type="term" value="C:plasma membrane"/>
    <property type="evidence" value="ECO:0007669"/>
    <property type="project" value="TreeGrafter"/>
</dbReference>
<evidence type="ECO:0000313" key="5">
    <source>
        <dbReference type="Proteomes" id="UP000678679"/>
    </source>
</evidence>
<dbReference type="Gene3D" id="1.20.1640.10">
    <property type="entry name" value="Multidrug efflux transporter AcrB transmembrane domain"/>
    <property type="match status" value="2"/>
</dbReference>
<evidence type="ECO:0000256" key="1">
    <source>
        <dbReference type="ARBA" id="ARBA00007613"/>
    </source>
</evidence>
<dbReference type="GO" id="GO:0015562">
    <property type="term" value="F:efflux transmembrane transporter activity"/>
    <property type="evidence" value="ECO:0007669"/>
    <property type="project" value="InterPro"/>
</dbReference>
<comment type="similarity">
    <text evidence="1">Belongs to the outer membrane factor (OMF) (TC 1.B.17) family.</text>
</comment>
<feature type="transmembrane region" description="Helical" evidence="3">
    <location>
        <begin position="959"/>
        <end position="975"/>
    </location>
</feature>
<dbReference type="Gene3D" id="3.30.2090.10">
    <property type="entry name" value="Multidrug efflux transporter AcrB TolC docking domain, DN and DC subdomains"/>
    <property type="match status" value="2"/>
</dbReference>
<dbReference type="PANTHER" id="PTHR32063">
    <property type="match status" value="1"/>
</dbReference>
<dbReference type="SUPFAM" id="SSF82693">
    <property type="entry name" value="Multidrug efflux transporter AcrB pore domain, PN1, PN2, PC1 and PC2 subdomains"/>
    <property type="match status" value="2"/>
</dbReference>
<dbReference type="RefSeq" id="WP_169662365.1">
    <property type="nucleotide sequence ID" value="NZ_CP076133.1"/>
</dbReference>
<organism evidence="4 5">
    <name type="scientific">Flammeovirga yaeyamensis</name>
    <dbReference type="NCBI Taxonomy" id="367791"/>
    <lineage>
        <taxon>Bacteria</taxon>
        <taxon>Pseudomonadati</taxon>
        <taxon>Bacteroidota</taxon>
        <taxon>Cytophagia</taxon>
        <taxon>Cytophagales</taxon>
        <taxon>Flammeovirgaceae</taxon>
        <taxon>Flammeovirga</taxon>
    </lineage>
</organism>
<dbReference type="SUPFAM" id="SSF82714">
    <property type="entry name" value="Multidrug efflux transporter AcrB TolC docking domain, DN and DC subdomains"/>
    <property type="match status" value="2"/>
</dbReference>
<protein>
    <submittedName>
        <fullName evidence="4">Efflux RND transporter permease subunit</fullName>
    </submittedName>
</protein>
<dbReference type="Gene3D" id="3.30.70.1430">
    <property type="entry name" value="Multidrug efflux transporter AcrB pore domain"/>
    <property type="match status" value="2"/>
</dbReference>
<feature type="transmembrane region" description="Helical" evidence="3">
    <location>
        <begin position="466"/>
        <end position="491"/>
    </location>
</feature>
<dbReference type="KEGG" id="fya:KMW28_21165"/>
<sequence>MSIVKSALDNKQIILTITFLIVMYGVFSLQTMPRREDPKFNIREGLVVAAFPGASSTDVEQQVTDKIEDLLFSFEEVNKEKTHSNSREGVLYIVVELQDYVTNADIFWSKLQHSLTQLRLAELPAGVIGPFVQSDFGDTVALLMSFQSDKRDAREIQNYVDQLGDRLREIPSLSKLKKLGGKEECYYINVDFRKLSQYKIYTPQIFAALRAENAVVPGGQVKADGQNIGIVHGSLFSTQADIENQVIAKDPNGGVIRVKDIATVERGIKEEKQKIRVNGTESILISLEMQNGYNIVDFGEEVETMVSDFETGLPSDVKIDFVVNQPENVKDSINDFIREFFIAIVSVIIVILLLLPFRVALIATLAIPVTVAFTFGILDGIGIQLQQVSLASLIVVLGMLVDDAIVIADNYVEKLEEGLPAYDAAWKSADELKIPVFTAGLTIAGSFFPLITLSGAVGEFIQSLPITVAIAINASYLVAMMLTPYLCYTFIKKKFEKKADDKKSMLDYLQAFFDKSIDLSFKYPRLLMVFSVVSVIIGGSLYLLLKQKQFPYAERNQFVIEIRAKEGTALAVTDSITKEIEKEIQGNDKLNSYAAFVGTSSPRFYYNYAPKFPQSNLSQILINTVSIEATEEWVSELENSLPDKFPEVLVQVKKMQQGSPYEAPIEIRIKGRDYATLLAIATDMDSIMRDSELSYNVTTDVYENQLSLKVNTNKNVANQLGISESTILRELALAYNGLTVGSIWEGNTPLPIILQDEGIKNQDIEAIKNYYISSPLSGASVPLMQIAEIEPTWLPSNIKHRNGVKTITVESQTKSDVLPSEMLKTIQTHIDEYPLPKGYKVEVGGEDESQRETFAEMNQVMVYCLLIIFIVILFQFKTLNQVGIVLAAIPLSVFGAFFGLLVSGYPFGFTAFVGLASLIGVSVRNSIILVDFANELVVKEGMGIKEAARSAGKRRIRPIFLTTMAAAIGVTPMIISGSPMWAPLATVLAVGLIFSMFMTLLTIPVLYWKYGETEFLKNHINKGGALLILLCCLPMIDVNAQSTISLDECVNIAKENNQQLQLITIEAQKKKLEVDQVTSNYLPKVMLDGGVFWYYHTERTTDVNISINDLPLIGGIPPIDLGTQFTLPESNRFIGVANLGIYQPITQLFKIKSGSDVKQVDYNIVMNKYGEVESKIREGVSKLYVGIAIEDAKVDAYNDQVELIRKKLKQVNDGVEAGEVLDVYVLGLNADLLDHESKQQQAKIDGDKYRMQLNTVLNFPQDSVWSVMDVKYDSTEVADLIARVTFDSTLIADNYKVKESSLMMDKAQAGLNYNKKSHIPDITLTAQGFHFANVPLVPQSNVFVGATLTWPLVMWGYKQRNVEISKLQVQQAKVKMDETKREANQEITTKLQELKNALTVLQTAQKAMEFRQREIKIKGDAFENGLISFKDYADTQEKVLETTTLILKAKSNVIVKENELKNLMGVYE</sequence>
<keyword evidence="2" id="KW-0175">Coiled coil</keyword>